<dbReference type="InterPro" id="IPR050101">
    <property type="entry name" value="CinA"/>
</dbReference>
<protein>
    <submittedName>
        <fullName evidence="2">Molybdopterin binding domain protein</fullName>
    </submittedName>
</protein>
<proteinExistence type="predicted"/>
<dbReference type="Proteomes" id="UP000007803">
    <property type="component" value="Chromosome"/>
</dbReference>
<dbReference type="PANTHER" id="PTHR13939">
    <property type="entry name" value="NICOTINAMIDE-NUCLEOTIDE AMIDOHYDROLASE PNCC"/>
    <property type="match status" value="1"/>
</dbReference>
<dbReference type="AlphaFoldDB" id="E0UT06"/>
<dbReference type="InterPro" id="IPR001453">
    <property type="entry name" value="MoaB/Mog_dom"/>
</dbReference>
<dbReference type="InterPro" id="IPR036425">
    <property type="entry name" value="MoaB/Mog-like_dom_sf"/>
</dbReference>
<evidence type="ECO:0000259" key="1">
    <source>
        <dbReference type="SMART" id="SM00852"/>
    </source>
</evidence>
<gene>
    <name evidence="2" type="ordered locus">Saut_1199</name>
</gene>
<evidence type="ECO:0000313" key="3">
    <source>
        <dbReference type="Proteomes" id="UP000007803"/>
    </source>
</evidence>
<dbReference type="SUPFAM" id="SSF53218">
    <property type="entry name" value="Molybdenum cofactor biosynthesis proteins"/>
    <property type="match status" value="1"/>
</dbReference>
<feature type="domain" description="MoaB/Mog" evidence="1">
    <location>
        <begin position="10"/>
        <end position="173"/>
    </location>
</feature>
<dbReference type="STRING" id="563040.Saut_1199"/>
<dbReference type="eggNOG" id="COG1058">
    <property type="taxonomic scope" value="Bacteria"/>
</dbReference>
<dbReference type="SMART" id="SM00852">
    <property type="entry name" value="MoCF_biosynth"/>
    <property type="match status" value="1"/>
</dbReference>
<dbReference type="KEGG" id="sua:Saut_1199"/>
<dbReference type="RefSeq" id="WP_013327000.1">
    <property type="nucleotide sequence ID" value="NC_014506.1"/>
</dbReference>
<accession>E0UT06</accession>
<dbReference type="Pfam" id="PF00994">
    <property type="entry name" value="MoCF_biosynth"/>
    <property type="match status" value="1"/>
</dbReference>
<dbReference type="PANTHER" id="PTHR13939:SF0">
    <property type="entry name" value="NMN AMIDOHYDROLASE-LIKE PROTEIN YFAY"/>
    <property type="match status" value="1"/>
</dbReference>
<evidence type="ECO:0000313" key="2">
    <source>
        <dbReference type="EMBL" id="ADN09247.1"/>
    </source>
</evidence>
<dbReference type="HOGENOM" id="CLU_030805_0_1_7"/>
<dbReference type="EMBL" id="CP002205">
    <property type="protein sequence ID" value="ADN09247.1"/>
    <property type="molecule type" value="Genomic_DNA"/>
</dbReference>
<reference evidence="3" key="1">
    <citation type="journal article" date="2010" name="Stand. Genomic Sci.">
        <title>Complete genome sequence of Sulfurimonas autotrophica type strain (OK10).</title>
        <authorList>
            <person name="Sikorski J."/>
            <person name="Munk C."/>
            <person name="Lapidus A."/>
            <person name="Djao O."/>
            <person name="Lucas S."/>
            <person name="Glavina Del Rio T."/>
            <person name="Nolan M."/>
            <person name="Tice H."/>
            <person name="Han C."/>
            <person name="Cheng J."/>
            <person name="Tapia R."/>
            <person name="Goodwin L."/>
            <person name="Pitluck S."/>
            <person name="Liolios K."/>
            <person name="Ivanova N."/>
            <person name="Mavromatis K."/>
            <person name="Mikhailova N."/>
            <person name="Pati A."/>
            <person name="Sims D."/>
            <person name="Meincke L."/>
            <person name="Brettin T."/>
            <person name="Detter J."/>
            <person name="Chen A."/>
            <person name="Palaniappan K."/>
            <person name="Land M."/>
            <person name="Hauser L."/>
            <person name="Chang Y."/>
            <person name="Jeffries C."/>
            <person name="Rohde M."/>
            <person name="Lang E."/>
            <person name="Spring S."/>
            <person name="Goker M."/>
            <person name="Woyke T."/>
            <person name="Bristow J."/>
            <person name="Eisen J."/>
            <person name="Markowitz V."/>
            <person name="Hugenholtz P."/>
            <person name="Kyrpides N."/>
            <person name="Klenk H."/>
        </authorList>
    </citation>
    <scope>NUCLEOTIDE SEQUENCE [LARGE SCALE GENOMIC DNA]</scope>
    <source>
        <strain evidence="3">ATCC BAA-671 / DSM 16294 / JCM 11897 / OK10</strain>
    </source>
</reference>
<sequence length="249" mass="28735">MPKSDMMNFYAVIIGTEILNGRRVDKHFEFLKNELAKYGHEIFGSFVIKDDTELMKRTYTMIKEDKSAVMFSFGGIGSTPDDLTREVASVVFRNSKPATHEKFKHDIIEKFGDEAFPHRIHMADLPPNAKLLHNPVNNMSGFSLDDRFFFMPGFPSMSHPMVSEIIKKYFNKSKQKYRYTLKAKTSENTLIGLMQQLPKSVELSSLPIFIDKKPNIELSLSGTNNEEVKKYFNMFQEELTHKNIPFTLT</sequence>
<name>E0UT06_SULAO</name>
<organism evidence="2 3">
    <name type="scientific">Sulfurimonas autotrophica (strain ATCC BAA-671 / DSM 16294 / JCM 11897 / OK10)</name>
    <dbReference type="NCBI Taxonomy" id="563040"/>
    <lineage>
        <taxon>Bacteria</taxon>
        <taxon>Pseudomonadati</taxon>
        <taxon>Campylobacterota</taxon>
        <taxon>Epsilonproteobacteria</taxon>
        <taxon>Campylobacterales</taxon>
        <taxon>Sulfurimonadaceae</taxon>
        <taxon>Sulfurimonas</taxon>
    </lineage>
</organism>
<keyword evidence="3" id="KW-1185">Reference proteome</keyword>
<dbReference type="Gene3D" id="3.40.980.10">
    <property type="entry name" value="MoaB/Mog-like domain"/>
    <property type="match status" value="1"/>
</dbReference>